<proteinExistence type="predicted"/>
<dbReference type="PANTHER" id="PTHR43861">
    <property type="entry name" value="TRANS-ACONITATE 2-METHYLTRANSFERASE-RELATED"/>
    <property type="match status" value="1"/>
</dbReference>
<dbReference type="Gene3D" id="2.20.25.110">
    <property type="entry name" value="S-adenosyl-L-methionine-dependent methyltransferases"/>
    <property type="match status" value="1"/>
</dbReference>
<evidence type="ECO:0000256" key="1">
    <source>
        <dbReference type="ARBA" id="ARBA00022603"/>
    </source>
</evidence>
<keyword evidence="1 4" id="KW-0489">Methyltransferase</keyword>
<evidence type="ECO:0000313" key="5">
    <source>
        <dbReference type="Proteomes" id="UP000805614"/>
    </source>
</evidence>
<dbReference type="GO" id="GO:0008168">
    <property type="term" value="F:methyltransferase activity"/>
    <property type="evidence" value="ECO:0007669"/>
    <property type="project" value="UniProtKB-KW"/>
</dbReference>
<organism evidence="4 5">
    <name type="scientific">Actinomadura alba</name>
    <dbReference type="NCBI Taxonomy" id="406431"/>
    <lineage>
        <taxon>Bacteria</taxon>
        <taxon>Bacillati</taxon>
        <taxon>Actinomycetota</taxon>
        <taxon>Actinomycetes</taxon>
        <taxon>Streptosporangiales</taxon>
        <taxon>Thermomonosporaceae</taxon>
        <taxon>Actinomadura</taxon>
    </lineage>
</organism>
<sequence>MTVPAFDTDGVFGEDWVYFFAKLLDSNSNHEADFIWRLLELDPCMEVLDLGCGYGRIANQLAERGCRVTGLDTTSSFLDRARRDATTRGVTVTYVEGDMRELPWTERFDRVVSWFTSFGYFDDADNRRVLSEVVRAFKPGGRFMIEMINRDWMMRRFQHASVVERDGDRIVDRHRWEPLTGRLVTERTMIRNGHTRDVQFFVRMFTFTELRDWLLDAGFTKVDGYDEIGEQLGPESNRMIVVATR</sequence>
<name>A0ABR7LRN0_9ACTN</name>
<reference evidence="4 5" key="1">
    <citation type="submission" date="2020-06" db="EMBL/GenBank/DDBJ databases">
        <title>Actinomadura xiongansis sp. nov., isolated from soil of Baiyangdian.</title>
        <authorList>
            <person name="Zhang X."/>
        </authorList>
    </citation>
    <scope>NUCLEOTIDE SEQUENCE [LARGE SCALE GENOMIC DNA]</scope>
    <source>
        <strain evidence="4 5">HBUM206468</strain>
    </source>
</reference>
<dbReference type="CDD" id="cd02440">
    <property type="entry name" value="AdoMet_MTases"/>
    <property type="match status" value="1"/>
</dbReference>
<dbReference type="EMBL" id="JABVEC010000013">
    <property type="protein sequence ID" value="MBC6467494.1"/>
    <property type="molecule type" value="Genomic_DNA"/>
</dbReference>
<protein>
    <submittedName>
        <fullName evidence="4">Class I SAM-dependent methyltransferase</fullName>
    </submittedName>
</protein>
<dbReference type="Gene3D" id="3.40.50.150">
    <property type="entry name" value="Vaccinia Virus protein VP39"/>
    <property type="match status" value="1"/>
</dbReference>
<gene>
    <name evidence="4" type="ORF">HKK74_18630</name>
</gene>
<evidence type="ECO:0000256" key="2">
    <source>
        <dbReference type="ARBA" id="ARBA00022679"/>
    </source>
</evidence>
<accession>A0ABR7LRN0</accession>
<feature type="domain" description="Methyltransferase" evidence="3">
    <location>
        <begin position="47"/>
        <end position="141"/>
    </location>
</feature>
<comment type="caution">
    <text evidence="4">The sequence shown here is derived from an EMBL/GenBank/DDBJ whole genome shotgun (WGS) entry which is preliminary data.</text>
</comment>
<dbReference type="Proteomes" id="UP000805614">
    <property type="component" value="Unassembled WGS sequence"/>
</dbReference>
<keyword evidence="5" id="KW-1185">Reference proteome</keyword>
<dbReference type="GO" id="GO:0032259">
    <property type="term" value="P:methylation"/>
    <property type="evidence" value="ECO:0007669"/>
    <property type="project" value="UniProtKB-KW"/>
</dbReference>
<keyword evidence="2" id="KW-0808">Transferase</keyword>
<evidence type="ECO:0000259" key="3">
    <source>
        <dbReference type="Pfam" id="PF13649"/>
    </source>
</evidence>
<evidence type="ECO:0000313" key="4">
    <source>
        <dbReference type="EMBL" id="MBC6467494.1"/>
    </source>
</evidence>
<dbReference type="InterPro" id="IPR041698">
    <property type="entry name" value="Methyltransf_25"/>
</dbReference>
<dbReference type="Pfam" id="PF13649">
    <property type="entry name" value="Methyltransf_25"/>
    <property type="match status" value="1"/>
</dbReference>
<dbReference type="SUPFAM" id="SSF53335">
    <property type="entry name" value="S-adenosyl-L-methionine-dependent methyltransferases"/>
    <property type="match status" value="1"/>
</dbReference>
<dbReference type="PANTHER" id="PTHR43861:SF1">
    <property type="entry name" value="TRANS-ACONITATE 2-METHYLTRANSFERASE"/>
    <property type="match status" value="1"/>
</dbReference>
<dbReference type="InterPro" id="IPR029063">
    <property type="entry name" value="SAM-dependent_MTases_sf"/>
</dbReference>